<dbReference type="GeneID" id="19202117"/>
<feature type="compositionally biased region" description="Low complexity" evidence="1">
    <location>
        <begin position="205"/>
        <end position="218"/>
    </location>
</feature>
<evidence type="ECO:0000256" key="1">
    <source>
        <dbReference type="SAM" id="MobiDB-lite"/>
    </source>
</evidence>
<comment type="caution">
    <text evidence="2">The sequence shown here is derived from an EMBL/GenBank/DDBJ whole genome shotgun (WGS) entry which is preliminary data.</text>
</comment>
<evidence type="ECO:0000313" key="3">
    <source>
        <dbReference type="Proteomes" id="UP000053558"/>
    </source>
</evidence>
<dbReference type="EMBL" id="JH711582">
    <property type="protein sequence ID" value="EIW78682.1"/>
    <property type="molecule type" value="Genomic_DNA"/>
</dbReference>
<organism evidence="2 3">
    <name type="scientific">Coniophora puteana (strain RWD-64-598)</name>
    <name type="common">Brown rot fungus</name>
    <dbReference type="NCBI Taxonomy" id="741705"/>
    <lineage>
        <taxon>Eukaryota</taxon>
        <taxon>Fungi</taxon>
        <taxon>Dikarya</taxon>
        <taxon>Basidiomycota</taxon>
        <taxon>Agaricomycotina</taxon>
        <taxon>Agaricomycetes</taxon>
        <taxon>Agaricomycetidae</taxon>
        <taxon>Boletales</taxon>
        <taxon>Coniophorineae</taxon>
        <taxon>Coniophoraceae</taxon>
        <taxon>Coniophora</taxon>
    </lineage>
</organism>
<accession>A0A5M3MHK3</accession>
<evidence type="ECO:0000313" key="2">
    <source>
        <dbReference type="EMBL" id="EIW78682.1"/>
    </source>
</evidence>
<dbReference type="AlphaFoldDB" id="A0A5M3MHK3"/>
<gene>
    <name evidence="2" type="ORF">CONPUDRAFT_145814</name>
</gene>
<proteinExistence type="predicted"/>
<dbReference type="RefSeq" id="XP_007771670.1">
    <property type="nucleotide sequence ID" value="XM_007773480.1"/>
</dbReference>
<protein>
    <submittedName>
        <fullName evidence="2">Uncharacterized protein</fullName>
    </submittedName>
</protein>
<reference evidence="3" key="1">
    <citation type="journal article" date="2012" name="Science">
        <title>The Paleozoic origin of enzymatic lignin decomposition reconstructed from 31 fungal genomes.</title>
        <authorList>
            <person name="Floudas D."/>
            <person name="Binder M."/>
            <person name="Riley R."/>
            <person name="Barry K."/>
            <person name="Blanchette R.A."/>
            <person name="Henrissat B."/>
            <person name="Martinez A.T."/>
            <person name="Otillar R."/>
            <person name="Spatafora J.W."/>
            <person name="Yadav J.S."/>
            <person name="Aerts A."/>
            <person name="Benoit I."/>
            <person name="Boyd A."/>
            <person name="Carlson A."/>
            <person name="Copeland A."/>
            <person name="Coutinho P.M."/>
            <person name="de Vries R.P."/>
            <person name="Ferreira P."/>
            <person name="Findley K."/>
            <person name="Foster B."/>
            <person name="Gaskell J."/>
            <person name="Glotzer D."/>
            <person name="Gorecki P."/>
            <person name="Heitman J."/>
            <person name="Hesse C."/>
            <person name="Hori C."/>
            <person name="Igarashi K."/>
            <person name="Jurgens J.A."/>
            <person name="Kallen N."/>
            <person name="Kersten P."/>
            <person name="Kohler A."/>
            <person name="Kuees U."/>
            <person name="Kumar T.K.A."/>
            <person name="Kuo A."/>
            <person name="LaButti K."/>
            <person name="Larrondo L.F."/>
            <person name="Lindquist E."/>
            <person name="Ling A."/>
            <person name="Lombard V."/>
            <person name="Lucas S."/>
            <person name="Lundell T."/>
            <person name="Martin R."/>
            <person name="McLaughlin D.J."/>
            <person name="Morgenstern I."/>
            <person name="Morin E."/>
            <person name="Murat C."/>
            <person name="Nagy L.G."/>
            <person name="Nolan M."/>
            <person name="Ohm R.A."/>
            <person name="Patyshakuliyeva A."/>
            <person name="Rokas A."/>
            <person name="Ruiz-Duenas F.J."/>
            <person name="Sabat G."/>
            <person name="Salamov A."/>
            <person name="Samejima M."/>
            <person name="Schmutz J."/>
            <person name="Slot J.C."/>
            <person name="St John F."/>
            <person name="Stenlid J."/>
            <person name="Sun H."/>
            <person name="Sun S."/>
            <person name="Syed K."/>
            <person name="Tsang A."/>
            <person name="Wiebenga A."/>
            <person name="Young D."/>
            <person name="Pisabarro A."/>
            <person name="Eastwood D.C."/>
            <person name="Martin F."/>
            <person name="Cullen D."/>
            <person name="Grigoriev I.V."/>
            <person name="Hibbett D.S."/>
        </authorList>
    </citation>
    <scope>NUCLEOTIDE SEQUENCE [LARGE SCALE GENOMIC DNA]</scope>
    <source>
        <strain evidence="3">RWD-64-598 SS2</strain>
    </source>
</reference>
<dbReference type="Proteomes" id="UP000053558">
    <property type="component" value="Unassembled WGS sequence"/>
</dbReference>
<keyword evidence="3" id="KW-1185">Reference proteome</keyword>
<sequence length="412" mass="44670">MQRLSMHAMDRGLPDGAGFPNTGQGFGSFVMTSTTLPLVRSALSRINQLLRMACSWVFRLPSTRKAKGAYDTASSPFPDSVYDQAEQGNSPYQVTWGFEHHRRLLVKARKHAESSPFVSCLQASSSSPVSPSDAPIPSDDCFTSTPIRPAHRQRRFAANGASPLLDSLPPFGLGTRRLRNLHLERVKAINPGPDFSPMPKRRSWSSDMSPSSSVSSLFDDSDGDSVATLDTEAEEECCIDDEVKSTSPTESAASDVVETVAPTVGTGIAEARKAASQTSLVPSIFTSCGLSALAIPEAMFLIKPESVFQAFGCSSMHVNIHVNLFFAASSDSETNSEPEPAEENSPSPVDDWVRVVLTSPPPPQPPSPQQQQLDSELDEIEAMLNELGAQVKDWNAEMREVLSKGKHMLFEL</sequence>
<feature type="compositionally biased region" description="Pro residues" evidence="1">
    <location>
        <begin position="359"/>
        <end position="368"/>
    </location>
</feature>
<name>A0A5M3MHK3_CONPW</name>
<feature type="region of interest" description="Disordered" evidence="1">
    <location>
        <begin position="331"/>
        <end position="374"/>
    </location>
</feature>
<dbReference type="KEGG" id="cput:CONPUDRAFT_145814"/>
<feature type="region of interest" description="Disordered" evidence="1">
    <location>
        <begin position="192"/>
        <end position="224"/>
    </location>
</feature>